<evidence type="ECO:0000256" key="1">
    <source>
        <dbReference type="ARBA" id="ARBA00022801"/>
    </source>
</evidence>
<accession>A0A6H2HD88</accession>
<dbReference type="GO" id="GO:0016791">
    <property type="term" value="F:phosphatase activity"/>
    <property type="evidence" value="ECO:0007669"/>
    <property type="project" value="TreeGrafter"/>
</dbReference>
<dbReference type="PANTHER" id="PTHR43156">
    <property type="entry name" value="STAGE II SPORULATION PROTEIN E-RELATED"/>
    <property type="match status" value="1"/>
</dbReference>
<dbReference type="InterPro" id="IPR036890">
    <property type="entry name" value="HATPase_C_sf"/>
</dbReference>
<evidence type="ECO:0000259" key="2">
    <source>
        <dbReference type="Pfam" id="PF07228"/>
    </source>
</evidence>
<name>A0A6H2HD88_9BURK</name>
<dbReference type="Pfam" id="PF07228">
    <property type="entry name" value="SpoIIE"/>
    <property type="match status" value="1"/>
</dbReference>
<evidence type="ECO:0000259" key="3">
    <source>
        <dbReference type="Pfam" id="PF13581"/>
    </source>
</evidence>
<dbReference type="AlphaFoldDB" id="A0A6H2HD88"/>
<dbReference type="PANTHER" id="PTHR43156:SF2">
    <property type="entry name" value="STAGE II SPORULATION PROTEIN E"/>
    <property type="match status" value="1"/>
</dbReference>
<dbReference type="KEGG" id="pvac:HC248_03182"/>
<protein>
    <recommendedName>
        <fullName evidence="6">PPM-type phosphatase domain-containing protein</fullName>
    </recommendedName>
</protein>
<dbReference type="Proteomes" id="UP000502041">
    <property type="component" value="Chromosome"/>
</dbReference>
<dbReference type="InterPro" id="IPR052016">
    <property type="entry name" value="Bact_Sigma-Reg"/>
</dbReference>
<feature type="domain" description="PPM-type phosphatase" evidence="2">
    <location>
        <begin position="2"/>
        <end position="114"/>
    </location>
</feature>
<dbReference type="EMBL" id="CP051461">
    <property type="protein sequence ID" value="QJC57851.1"/>
    <property type="molecule type" value="Genomic_DNA"/>
</dbReference>
<dbReference type="Pfam" id="PF13581">
    <property type="entry name" value="HATPase_c_2"/>
    <property type="match status" value="1"/>
</dbReference>
<keyword evidence="1" id="KW-0378">Hydrolase</keyword>
<proteinExistence type="predicted"/>
<reference evidence="4 5" key="1">
    <citation type="submission" date="2020-04" db="EMBL/GenBank/DDBJ databases">
        <title>Complete genome of a Psychrophilic, Marine, Gas Vacuolate Bacterium Polaromonas vacuolata KCTC 22033T.</title>
        <authorList>
            <person name="Hwang K."/>
            <person name="Kim K.M."/>
        </authorList>
    </citation>
    <scope>NUCLEOTIDE SEQUENCE [LARGE SCALE GENOMIC DNA]</scope>
    <source>
        <strain evidence="4 5">KCTC 22033</strain>
    </source>
</reference>
<keyword evidence="5" id="KW-1185">Reference proteome</keyword>
<evidence type="ECO:0000313" key="5">
    <source>
        <dbReference type="Proteomes" id="UP000502041"/>
    </source>
</evidence>
<gene>
    <name evidence="4" type="ORF">HC248_03182</name>
</gene>
<evidence type="ECO:0000313" key="4">
    <source>
        <dbReference type="EMBL" id="QJC57851.1"/>
    </source>
</evidence>
<sequence length="252" mass="27121">MGCGHEEALQISASGSARRLINQHPPLGLLSDESFTQDVCELNKDDALFLCSDGAADALLANGERLGREPVIASAISQVLRHRSPAMALHAIRRDLLPVGATLTDDLTMLLLRHQSRPDSARLELPISLASVLPLRKFVVQQALNSGLSEVNASLLSVAAVELLTNVIAHGQNLLAEAPVELITEPMPRGLALDFKYLGARFESPEILADTDFSTYPESGLGLQIVNAISHPIQYSFEDGVNSVRLCLQTSI</sequence>
<dbReference type="Gene3D" id="3.60.40.10">
    <property type="entry name" value="PPM-type phosphatase domain"/>
    <property type="match status" value="1"/>
</dbReference>
<dbReference type="CDD" id="cd16936">
    <property type="entry name" value="HATPase_RsbW-like"/>
    <property type="match status" value="1"/>
</dbReference>
<feature type="domain" description="Histidine kinase/HSP90-like ATPase" evidence="3">
    <location>
        <begin position="128"/>
        <end position="247"/>
    </location>
</feature>
<evidence type="ECO:0008006" key="6">
    <source>
        <dbReference type="Google" id="ProtNLM"/>
    </source>
</evidence>
<dbReference type="InterPro" id="IPR001932">
    <property type="entry name" value="PPM-type_phosphatase-like_dom"/>
</dbReference>
<dbReference type="InterPro" id="IPR036457">
    <property type="entry name" value="PPM-type-like_dom_sf"/>
</dbReference>
<organism evidence="4 5">
    <name type="scientific">Polaromonas vacuolata</name>
    <dbReference type="NCBI Taxonomy" id="37448"/>
    <lineage>
        <taxon>Bacteria</taxon>
        <taxon>Pseudomonadati</taxon>
        <taxon>Pseudomonadota</taxon>
        <taxon>Betaproteobacteria</taxon>
        <taxon>Burkholderiales</taxon>
        <taxon>Comamonadaceae</taxon>
        <taxon>Polaromonas</taxon>
    </lineage>
</organism>
<dbReference type="InterPro" id="IPR003594">
    <property type="entry name" value="HATPase_dom"/>
</dbReference>
<dbReference type="Gene3D" id="3.30.565.10">
    <property type="entry name" value="Histidine kinase-like ATPase, C-terminal domain"/>
    <property type="match status" value="1"/>
</dbReference>
<dbReference type="RefSeq" id="WP_238342838.1">
    <property type="nucleotide sequence ID" value="NZ_CP051461.1"/>
</dbReference>